<sequence>EDSINDKPHEIYIKLDDLVSQHEATLKKEWLQPIETPTEAYYREFDNFKDTYLCNFGVVERAESHPILLDYPCFQMTRNLA</sequence>
<organism evidence="1 2">
    <name type="scientific">Gigaspora margarita</name>
    <dbReference type="NCBI Taxonomy" id="4874"/>
    <lineage>
        <taxon>Eukaryota</taxon>
        <taxon>Fungi</taxon>
        <taxon>Fungi incertae sedis</taxon>
        <taxon>Mucoromycota</taxon>
        <taxon>Glomeromycotina</taxon>
        <taxon>Glomeromycetes</taxon>
        <taxon>Diversisporales</taxon>
        <taxon>Gigasporaceae</taxon>
        <taxon>Gigaspora</taxon>
    </lineage>
</organism>
<reference evidence="1 2" key="1">
    <citation type="submission" date="2021-06" db="EMBL/GenBank/DDBJ databases">
        <authorList>
            <person name="Kallberg Y."/>
            <person name="Tangrot J."/>
            <person name="Rosling A."/>
        </authorList>
    </citation>
    <scope>NUCLEOTIDE SEQUENCE [LARGE SCALE GENOMIC DNA]</scope>
    <source>
        <strain evidence="1 2">120-4 pot B 10/14</strain>
    </source>
</reference>
<evidence type="ECO:0000313" key="1">
    <source>
        <dbReference type="EMBL" id="CAG8833742.1"/>
    </source>
</evidence>
<gene>
    <name evidence="1" type="ORF">GMARGA_LOCUS31705</name>
</gene>
<comment type="caution">
    <text evidence="1">The sequence shown here is derived from an EMBL/GenBank/DDBJ whole genome shotgun (WGS) entry which is preliminary data.</text>
</comment>
<proteinExistence type="predicted"/>
<feature type="non-terminal residue" evidence="1">
    <location>
        <position position="1"/>
    </location>
</feature>
<dbReference type="EMBL" id="CAJVQB010047988">
    <property type="protein sequence ID" value="CAG8833742.1"/>
    <property type="molecule type" value="Genomic_DNA"/>
</dbReference>
<protein>
    <submittedName>
        <fullName evidence="1">44321_t:CDS:1</fullName>
    </submittedName>
</protein>
<feature type="non-terminal residue" evidence="1">
    <location>
        <position position="81"/>
    </location>
</feature>
<accession>A0ABN7WJE2</accession>
<name>A0ABN7WJE2_GIGMA</name>
<evidence type="ECO:0000313" key="2">
    <source>
        <dbReference type="Proteomes" id="UP000789901"/>
    </source>
</evidence>
<dbReference type="Proteomes" id="UP000789901">
    <property type="component" value="Unassembled WGS sequence"/>
</dbReference>
<keyword evidence="2" id="KW-1185">Reference proteome</keyword>